<gene>
    <name evidence="1" type="ORF">BRADI_4g28730v3</name>
</gene>
<reference evidence="1" key="2">
    <citation type="submission" date="2017-06" db="EMBL/GenBank/DDBJ databases">
        <title>WGS assembly of Brachypodium distachyon.</title>
        <authorList>
            <consortium name="The International Brachypodium Initiative"/>
            <person name="Lucas S."/>
            <person name="Harmon-Smith M."/>
            <person name="Lail K."/>
            <person name="Tice H."/>
            <person name="Grimwood J."/>
            <person name="Bruce D."/>
            <person name="Barry K."/>
            <person name="Shu S."/>
            <person name="Lindquist E."/>
            <person name="Wang M."/>
            <person name="Pitluck S."/>
            <person name="Vogel J.P."/>
            <person name="Garvin D.F."/>
            <person name="Mockler T.C."/>
            <person name="Schmutz J."/>
            <person name="Rokhsar D."/>
            <person name="Bevan M.W."/>
        </authorList>
    </citation>
    <scope>NUCLEOTIDE SEQUENCE</scope>
    <source>
        <strain evidence="1">Bd21</strain>
    </source>
</reference>
<accession>A0A2K2CQZ3</accession>
<proteinExistence type="predicted"/>
<evidence type="ECO:0000313" key="2">
    <source>
        <dbReference type="EnsemblPlants" id="PNT64449"/>
    </source>
</evidence>
<dbReference type="Proteomes" id="UP000008810">
    <property type="component" value="Chromosome 4"/>
</dbReference>
<reference evidence="2" key="3">
    <citation type="submission" date="2018-08" db="UniProtKB">
        <authorList>
            <consortium name="EnsemblPlants"/>
        </authorList>
    </citation>
    <scope>IDENTIFICATION</scope>
    <source>
        <strain evidence="2">cv. Bd21</strain>
    </source>
</reference>
<dbReference type="AlphaFoldDB" id="A0A2K2CQZ3"/>
<keyword evidence="3" id="KW-1185">Reference proteome</keyword>
<dbReference type="InParanoid" id="A0A2K2CQZ3"/>
<reference evidence="1 2" key="1">
    <citation type="journal article" date="2010" name="Nature">
        <title>Genome sequencing and analysis of the model grass Brachypodium distachyon.</title>
        <authorList>
            <consortium name="International Brachypodium Initiative"/>
        </authorList>
    </citation>
    <scope>NUCLEOTIDE SEQUENCE [LARGE SCALE GENOMIC DNA]</scope>
    <source>
        <strain evidence="1 2">Bd21</strain>
    </source>
</reference>
<dbReference type="EMBL" id="CM000883">
    <property type="protein sequence ID" value="PNT64449.1"/>
    <property type="molecule type" value="Genomic_DNA"/>
</dbReference>
<dbReference type="Gramene" id="PNT64449">
    <property type="protein sequence ID" value="PNT64449"/>
    <property type="gene ID" value="BRADI_4g28730v3"/>
</dbReference>
<organism evidence="1">
    <name type="scientific">Brachypodium distachyon</name>
    <name type="common">Purple false brome</name>
    <name type="synonym">Trachynia distachya</name>
    <dbReference type="NCBI Taxonomy" id="15368"/>
    <lineage>
        <taxon>Eukaryota</taxon>
        <taxon>Viridiplantae</taxon>
        <taxon>Streptophyta</taxon>
        <taxon>Embryophyta</taxon>
        <taxon>Tracheophyta</taxon>
        <taxon>Spermatophyta</taxon>
        <taxon>Magnoliopsida</taxon>
        <taxon>Liliopsida</taxon>
        <taxon>Poales</taxon>
        <taxon>Poaceae</taxon>
        <taxon>BOP clade</taxon>
        <taxon>Pooideae</taxon>
        <taxon>Stipodae</taxon>
        <taxon>Brachypodieae</taxon>
        <taxon>Brachypodium</taxon>
    </lineage>
</organism>
<evidence type="ECO:0000313" key="1">
    <source>
        <dbReference type="EMBL" id="PNT64449.1"/>
    </source>
</evidence>
<dbReference type="EnsemblPlants" id="PNT64449">
    <property type="protein sequence ID" value="PNT64449"/>
    <property type="gene ID" value="BRADI_4g28730v3"/>
</dbReference>
<protein>
    <submittedName>
        <fullName evidence="1 2">Uncharacterized protein</fullName>
    </submittedName>
</protein>
<sequence length="94" mass="10583">MRNWTWGLGELEEKRECFGMTRRDLELEARARRNRDGIVGDSESCVAWNPEAVGEDDVRVPPVIGRGRLGLAEPVGPVRSGFSVFPFLLSIFCF</sequence>
<name>A0A2K2CQZ3_BRADI</name>
<evidence type="ECO:0000313" key="3">
    <source>
        <dbReference type="Proteomes" id="UP000008810"/>
    </source>
</evidence>